<evidence type="ECO:0000313" key="1">
    <source>
        <dbReference type="EMBL" id="MBM7632972.1"/>
    </source>
</evidence>
<dbReference type="Pfam" id="PF11599">
    <property type="entry name" value="AviRa"/>
    <property type="match status" value="1"/>
</dbReference>
<reference evidence="1 2" key="1">
    <citation type="submission" date="2021-01" db="EMBL/GenBank/DDBJ databases">
        <title>Genomic Encyclopedia of Type Strains, Phase IV (KMG-IV): sequencing the most valuable type-strain genomes for metagenomic binning, comparative biology and taxonomic classification.</title>
        <authorList>
            <person name="Goeker M."/>
        </authorList>
    </citation>
    <scope>NUCLEOTIDE SEQUENCE [LARGE SCALE GENOMIC DNA]</scope>
    <source>
        <strain evidence="1 2">DSM 25540</strain>
    </source>
</reference>
<comment type="caution">
    <text evidence="1">The sequence shown here is derived from an EMBL/GenBank/DDBJ whole genome shotgun (WGS) entry which is preliminary data.</text>
</comment>
<organism evidence="1 2">
    <name type="scientific">Geomicrobium sediminis</name>
    <dbReference type="NCBI Taxonomy" id="1347788"/>
    <lineage>
        <taxon>Bacteria</taxon>
        <taxon>Bacillati</taxon>
        <taxon>Bacillota</taxon>
        <taxon>Bacilli</taxon>
        <taxon>Bacillales</taxon>
        <taxon>Geomicrobium</taxon>
    </lineage>
</organism>
<evidence type="ECO:0000313" key="2">
    <source>
        <dbReference type="Proteomes" id="UP000741863"/>
    </source>
</evidence>
<protein>
    <submittedName>
        <fullName evidence="1">23S rRNA G2445 N2-methylase RlmL</fullName>
    </submittedName>
</protein>
<name>A0ABS2PCD9_9BACL</name>
<dbReference type="EMBL" id="JAFBEC010000005">
    <property type="protein sequence ID" value="MBM7632972.1"/>
    <property type="molecule type" value="Genomic_DNA"/>
</dbReference>
<proteinExistence type="predicted"/>
<keyword evidence="2" id="KW-1185">Reference proteome</keyword>
<dbReference type="RefSeq" id="WP_204697462.1">
    <property type="nucleotide sequence ID" value="NZ_JAFBEC010000005.1"/>
</dbReference>
<dbReference type="Gene3D" id="1.10.287.540">
    <property type="entry name" value="Helix hairpin bin"/>
    <property type="match status" value="1"/>
</dbReference>
<dbReference type="SUPFAM" id="SSF53335">
    <property type="entry name" value="S-adenosyl-L-methionine-dependent methyltransferases"/>
    <property type="match status" value="1"/>
</dbReference>
<dbReference type="Gene3D" id="3.40.50.150">
    <property type="entry name" value="Vaccinia Virus protein VP39"/>
    <property type="match status" value="1"/>
</dbReference>
<dbReference type="InterPro" id="IPR024268">
    <property type="entry name" value="AviRa"/>
</dbReference>
<dbReference type="Proteomes" id="UP000741863">
    <property type="component" value="Unassembled WGS sequence"/>
</dbReference>
<sequence length="238" mass="26647">MNYKYETENKDYRDLASGRVLLNAKKTTAFPIRMASEIMQHCIASLEKKESLTLYDPCCGGAHLLTAMGFIHGKAIKSIYGSDFDRDVIEVATTNLSLLTDDGLIKRENQLSSLFDAYAKESHKEALESVERLRSMSAQMTSPTISSFTWDITSGPPPVNEKADIVITDIPYGNTVGWQTMSSAPVQDLLGHLELIMNKEDSIIAIVSEKKETITHDRFEKVKTMKHGKRKVTMLKPK</sequence>
<accession>A0ABS2PCD9</accession>
<gene>
    <name evidence="1" type="ORF">JOD17_002066</name>
</gene>
<dbReference type="InterPro" id="IPR029063">
    <property type="entry name" value="SAM-dependent_MTases_sf"/>
</dbReference>